<name>A0AAJ7WH93_9ACAR</name>
<keyword evidence="2" id="KW-1133">Transmembrane helix</keyword>
<protein>
    <submittedName>
        <fullName evidence="5">Monoacylglycerol lipase ABHD12</fullName>
    </submittedName>
</protein>
<dbReference type="GO" id="GO:0047372">
    <property type="term" value="F:monoacylglycerol lipase activity"/>
    <property type="evidence" value="ECO:0007669"/>
    <property type="project" value="TreeGrafter"/>
</dbReference>
<dbReference type="GO" id="GO:0004622">
    <property type="term" value="F:phosphatidylcholine lysophospholipase activity"/>
    <property type="evidence" value="ECO:0007669"/>
    <property type="project" value="TreeGrafter"/>
</dbReference>
<keyword evidence="4" id="KW-1185">Reference proteome</keyword>
<dbReference type="SUPFAM" id="SSF53474">
    <property type="entry name" value="alpha/beta-Hydrolases"/>
    <property type="match status" value="1"/>
</dbReference>
<keyword evidence="2" id="KW-0472">Membrane</keyword>
<feature type="compositionally biased region" description="Basic and acidic residues" evidence="1">
    <location>
        <begin position="417"/>
        <end position="427"/>
    </location>
</feature>
<evidence type="ECO:0000313" key="4">
    <source>
        <dbReference type="Proteomes" id="UP000694867"/>
    </source>
</evidence>
<evidence type="ECO:0000259" key="3">
    <source>
        <dbReference type="Pfam" id="PF12146"/>
    </source>
</evidence>
<organism evidence="4 5">
    <name type="scientific">Galendromus occidentalis</name>
    <name type="common">western predatory mite</name>
    <dbReference type="NCBI Taxonomy" id="34638"/>
    <lineage>
        <taxon>Eukaryota</taxon>
        <taxon>Metazoa</taxon>
        <taxon>Ecdysozoa</taxon>
        <taxon>Arthropoda</taxon>
        <taxon>Chelicerata</taxon>
        <taxon>Arachnida</taxon>
        <taxon>Acari</taxon>
        <taxon>Parasitiformes</taxon>
        <taxon>Mesostigmata</taxon>
        <taxon>Gamasina</taxon>
        <taxon>Phytoseioidea</taxon>
        <taxon>Phytoseiidae</taxon>
        <taxon>Typhlodrominae</taxon>
        <taxon>Galendromus</taxon>
    </lineage>
</organism>
<dbReference type="AlphaFoldDB" id="A0AAJ7WH93"/>
<dbReference type="Gene3D" id="3.40.50.1820">
    <property type="entry name" value="alpha/beta hydrolase"/>
    <property type="match status" value="1"/>
</dbReference>
<feature type="domain" description="Serine aminopeptidase S33" evidence="3">
    <location>
        <begin position="159"/>
        <end position="268"/>
    </location>
</feature>
<dbReference type="PANTHER" id="PTHR12277:SF194">
    <property type="entry name" value="FI04476P"/>
    <property type="match status" value="1"/>
</dbReference>
<reference evidence="5" key="1">
    <citation type="submission" date="2025-08" db="UniProtKB">
        <authorList>
            <consortium name="RefSeq"/>
        </authorList>
    </citation>
    <scope>IDENTIFICATION</scope>
</reference>
<dbReference type="Pfam" id="PF12146">
    <property type="entry name" value="Hydrolase_4"/>
    <property type="match status" value="1"/>
</dbReference>
<dbReference type="GO" id="GO:0052651">
    <property type="term" value="P:monoacylglycerol catabolic process"/>
    <property type="evidence" value="ECO:0007669"/>
    <property type="project" value="TreeGrafter"/>
</dbReference>
<dbReference type="Proteomes" id="UP000694867">
    <property type="component" value="Unplaced"/>
</dbReference>
<accession>A0AAJ7WH93</accession>
<sequence>MVRKRSRSLASELMKHDELNPVSLMGFYRRYGRHILRGLAIVYLAFPAVFFYSLRFRQIMIFGAFLTWPFHDYTKPNEYGLPHSKNFYVNSVGDIRLGVWYIPPKGIWEKLSSQNSGREPQPWMLDDNRPVIIYYHGHGQCRACDYRVGLYKTLTQSEELDAHLFTFDYRGFGDSTQVLPDREGLLHDSTVMFDYVRKLIKKNDSRILVWGHSLGTGVAVQLIEAFTELHRSPMGVVLEAPFNSLSEAASKWPISMPYRALPFMQKVVESVTNKLRDDDETFYETEQLAPSVNVPLLMIHSTDDALVPYELGQKLLRTLRVLAKGPIHFYQADDSYSLGHRYIFRDPKVKEVVADFIRRYGNVSMPAPKESAGRLEESSASGMRDAEPSANIEDGADSATVGDEGFETSEGAPGKSIESHDIPGDEL</sequence>
<dbReference type="GO" id="GO:0006660">
    <property type="term" value="P:phosphatidylserine catabolic process"/>
    <property type="evidence" value="ECO:0007669"/>
    <property type="project" value="TreeGrafter"/>
</dbReference>
<dbReference type="KEGG" id="goe:108864154"/>
<evidence type="ECO:0000256" key="2">
    <source>
        <dbReference type="SAM" id="Phobius"/>
    </source>
</evidence>
<dbReference type="GeneID" id="108864154"/>
<feature type="transmembrane region" description="Helical" evidence="2">
    <location>
        <begin position="35"/>
        <end position="54"/>
    </location>
</feature>
<dbReference type="RefSeq" id="XP_028967049.1">
    <property type="nucleotide sequence ID" value="XM_029111216.1"/>
</dbReference>
<evidence type="ECO:0000256" key="1">
    <source>
        <dbReference type="SAM" id="MobiDB-lite"/>
    </source>
</evidence>
<feature type="region of interest" description="Disordered" evidence="1">
    <location>
        <begin position="367"/>
        <end position="427"/>
    </location>
</feature>
<keyword evidence="2" id="KW-0812">Transmembrane</keyword>
<dbReference type="InterPro" id="IPR022742">
    <property type="entry name" value="Hydrolase_4"/>
</dbReference>
<dbReference type="PANTHER" id="PTHR12277">
    <property type="entry name" value="ALPHA/BETA HYDROLASE DOMAIN-CONTAINING PROTEIN"/>
    <property type="match status" value="1"/>
</dbReference>
<dbReference type="InterPro" id="IPR029058">
    <property type="entry name" value="AB_hydrolase_fold"/>
</dbReference>
<evidence type="ECO:0000313" key="5">
    <source>
        <dbReference type="RefSeq" id="XP_028967049.1"/>
    </source>
</evidence>
<proteinExistence type="predicted"/>
<dbReference type="GO" id="GO:0005789">
    <property type="term" value="C:endoplasmic reticulum membrane"/>
    <property type="evidence" value="ECO:0007669"/>
    <property type="project" value="TreeGrafter"/>
</dbReference>
<gene>
    <name evidence="5" type="primary">LOC108864154</name>
</gene>